<dbReference type="HOGENOM" id="CLU_175790_0_0_1"/>
<evidence type="ECO:0000313" key="2">
    <source>
        <dbReference type="EMBL" id="EDX17767.1"/>
    </source>
</evidence>
<evidence type="ECO:0000313" key="3">
    <source>
        <dbReference type="Proteomes" id="UP000000304"/>
    </source>
</evidence>
<keyword evidence="3" id="KW-1185">Reference proteome</keyword>
<dbReference type="Proteomes" id="UP000000304">
    <property type="component" value="Chromosome X"/>
</dbReference>
<dbReference type="EMBL" id="CM000366">
    <property type="protein sequence ID" value="EDX17767.1"/>
    <property type="molecule type" value="Genomic_DNA"/>
</dbReference>
<reference evidence="2 3" key="1">
    <citation type="journal article" date="2007" name="Nature">
        <title>Evolution of genes and genomes on the Drosophila phylogeny.</title>
        <authorList>
            <consortium name="Drosophila 12 Genomes Consortium"/>
            <person name="Clark A.G."/>
            <person name="Eisen M.B."/>
            <person name="Smith D.R."/>
            <person name="Bergman C.M."/>
            <person name="Oliver B."/>
            <person name="Markow T.A."/>
            <person name="Kaufman T.C."/>
            <person name="Kellis M."/>
            <person name="Gelbart W."/>
            <person name="Iyer V.N."/>
            <person name="Pollard D.A."/>
            <person name="Sackton T.B."/>
            <person name="Larracuente A.M."/>
            <person name="Singh N.D."/>
            <person name="Abad J.P."/>
            <person name="Abt D.N."/>
            <person name="Adryan B."/>
            <person name="Aguade M."/>
            <person name="Akashi H."/>
            <person name="Anderson W.W."/>
            <person name="Aquadro C.F."/>
            <person name="Ardell D.H."/>
            <person name="Arguello R."/>
            <person name="Artieri C.G."/>
            <person name="Barbash D.A."/>
            <person name="Barker D."/>
            <person name="Barsanti P."/>
            <person name="Batterham P."/>
            <person name="Batzoglou S."/>
            <person name="Begun D."/>
            <person name="Bhutkar A."/>
            <person name="Blanco E."/>
            <person name="Bosak S.A."/>
            <person name="Bradley R.K."/>
            <person name="Brand A.D."/>
            <person name="Brent M.R."/>
            <person name="Brooks A.N."/>
            <person name="Brown R.H."/>
            <person name="Butlin R.K."/>
            <person name="Caggese C."/>
            <person name="Calvi B.R."/>
            <person name="Bernardo de Carvalho A."/>
            <person name="Caspi A."/>
            <person name="Castrezana S."/>
            <person name="Celniker S.E."/>
            <person name="Chang J.L."/>
            <person name="Chapple C."/>
            <person name="Chatterji S."/>
            <person name="Chinwalla A."/>
            <person name="Civetta A."/>
            <person name="Clifton S.W."/>
            <person name="Comeron J.M."/>
            <person name="Costello J.C."/>
            <person name="Coyne J.A."/>
            <person name="Daub J."/>
            <person name="David R.G."/>
            <person name="Delcher A.L."/>
            <person name="Delehaunty K."/>
            <person name="Do C.B."/>
            <person name="Ebling H."/>
            <person name="Edwards K."/>
            <person name="Eickbush T."/>
            <person name="Evans J.D."/>
            <person name="Filipski A."/>
            <person name="Findeiss S."/>
            <person name="Freyhult E."/>
            <person name="Fulton L."/>
            <person name="Fulton R."/>
            <person name="Garcia A.C."/>
            <person name="Gardiner A."/>
            <person name="Garfield D.A."/>
            <person name="Garvin B.E."/>
            <person name="Gibson G."/>
            <person name="Gilbert D."/>
            <person name="Gnerre S."/>
            <person name="Godfrey J."/>
            <person name="Good R."/>
            <person name="Gotea V."/>
            <person name="Gravely B."/>
            <person name="Greenberg A.J."/>
            <person name="Griffiths-Jones S."/>
            <person name="Gross S."/>
            <person name="Guigo R."/>
            <person name="Gustafson E.A."/>
            <person name="Haerty W."/>
            <person name="Hahn M.W."/>
            <person name="Halligan D.L."/>
            <person name="Halpern A.L."/>
            <person name="Halter G.M."/>
            <person name="Han M.V."/>
            <person name="Heger A."/>
            <person name="Hillier L."/>
            <person name="Hinrichs A.S."/>
            <person name="Holmes I."/>
            <person name="Hoskins R.A."/>
            <person name="Hubisz M.J."/>
            <person name="Hultmark D."/>
            <person name="Huntley M.A."/>
            <person name="Jaffe D.B."/>
            <person name="Jagadeeshan S."/>
            <person name="Jeck W.R."/>
            <person name="Johnson J."/>
            <person name="Jones C.D."/>
            <person name="Jordan W.C."/>
            <person name="Karpen G.H."/>
            <person name="Kataoka E."/>
            <person name="Keightley P.D."/>
            <person name="Kheradpour P."/>
            <person name="Kirkness E.F."/>
            <person name="Koerich L.B."/>
            <person name="Kristiansen K."/>
            <person name="Kudrna D."/>
            <person name="Kulathinal R.J."/>
            <person name="Kumar S."/>
            <person name="Kwok R."/>
            <person name="Lander E."/>
            <person name="Langley C.H."/>
            <person name="Lapoint R."/>
            <person name="Lazzaro B.P."/>
            <person name="Lee S.J."/>
            <person name="Levesque L."/>
            <person name="Li R."/>
            <person name="Lin C.F."/>
            <person name="Lin M.F."/>
            <person name="Lindblad-Toh K."/>
            <person name="Llopart A."/>
            <person name="Long M."/>
            <person name="Low L."/>
            <person name="Lozovsky E."/>
            <person name="Lu J."/>
            <person name="Luo M."/>
            <person name="Machado C.A."/>
            <person name="Makalowski W."/>
            <person name="Marzo M."/>
            <person name="Matsuda M."/>
            <person name="Matzkin L."/>
            <person name="McAllister B."/>
            <person name="McBride C.S."/>
            <person name="McKernan B."/>
            <person name="McKernan K."/>
            <person name="Mendez-Lago M."/>
            <person name="Minx P."/>
            <person name="Mollenhauer M.U."/>
            <person name="Montooth K."/>
            <person name="Mount S.M."/>
            <person name="Mu X."/>
            <person name="Myers E."/>
            <person name="Negre B."/>
            <person name="Newfeld S."/>
            <person name="Nielsen R."/>
            <person name="Noor M.A."/>
            <person name="O'Grady P."/>
            <person name="Pachter L."/>
            <person name="Papaceit M."/>
            <person name="Parisi M.J."/>
            <person name="Parisi M."/>
            <person name="Parts L."/>
            <person name="Pedersen J.S."/>
            <person name="Pesole G."/>
            <person name="Phillippy A.M."/>
            <person name="Ponting C.P."/>
            <person name="Pop M."/>
            <person name="Porcelli D."/>
            <person name="Powell J.R."/>
            <person name="Prohaska S."/>
            <person name="Pruitt K."/>
            <person name="Puig M."/>
            <person name="Quesneville H."/>
            <person name="Ram K.R."/>
            <person name="Rand D."/>
            <person name="Rasmussen M.D."/>
            <person name="Reed L.K."/>
            <person name="Reenan R."/>
            <person name="Reily A."/>
            <person name="Remington K.A."/>
            <person name="Rieger T.T."/>
            <person name="Ritchie M.G."/>
            <person name="Robin C."/>
            <person name="Rogers Y.H."/>
            <person name="Rohde C."/>
            <person name="Rozas J."/>
            <person name="Rubenfield M.J."/>
            <person name="Ruiz A."/>
            <person name="Russo S."/>
            <person name="Salzberg S.L."/>
            <person name="Sanchez-Gracia A."/>
            <person name="Saranga D.J."/>
            <person name="Sato H."/>
            <person name="Schaeffer S.W."/>
            <person name="Schatz M.C."/>
            <person name="Schlenke T."/>
            <person name="Schwartz R."/>
            <person name="Segarra C."/>
            <person name="Singh R.S."/>
            <person name="Sirot L."/>
            <person name="Sirota M."/>
            <person name="Sisneros N.B."/>
            <person name="Smith C.D."/>
            <person name="Smith T.F."/>
            <person name="Spieth J."/>
            <person name="Stage D.E."/>
            <person name="Stark A."/>
            <person name="Stephan W."/>
            <person name="Strausberg R.L."/>
            <person name="Strempel S."/>
            <person name="Sturgill D."/>
            <person name="Sutton G."/>
            <person name="Sutton G.G."/>
            <person name="Tao W."/>
            <person name="Teichmann S."/>
            <person name="Tobari Y.N."/>
            <person name="Tomimura Y."/>
            <person name="Tsolas J.M."/>
            <person name="Valente V.L."/>
            <person name="Venter E."/>
            <person name="Venter J.C."/>
            <person name="Vicario S."/>
            <person name="Vieira F.G."/>
            <person name="Vilella A.J."/>
            <person name="Villasante A."/>
            <person name="Walenz B."/>
            <person name="Wang J."/>
            <person name="Wasserman M."/>
            <person name="Watts T."/>
            <person name="Wilson D."/>
            <person name="Wilson R.K."/>
            <person name="Wing R.A."/>
            <person name="Wolfner M.F."/>
            <person name="Wong A."/>
            <person name="Wong G.K."/>
            <person name="Wu C.I."/>
            <person name="Wu G."/>
            <person name="Yamamoto D."/>
            <person name="Yang H.P."/>
            <person name="Yang S.P."/>
            <person name="Yorke J.A."/>
            <person name="Yoshida K."/>
            <person name="Zdobnov E."/>
            <person name="Zhang P."/>
            <person name="Zhang Y."/>
            <person name="Zimin A.V."/>
            <person name="Baldwin J."/>
            <person name="Abdouelleil A."/>
            <person name="Abdulkadir J."/>
            <person name="Abebe A."/>
            <person name="Abera B."/>
            <person name="Abreu J."/>
            <person name="Acer S.C."/>
            <person name="Aftuck L."/>
            <person name="Alexander A."/>
            <person name="An P."/>
            <person name="Anderson E."/>
            <person name="Anderson S."/>
            <person name="Arachi H."/>
            <person name="Azer M."/>
            <person name="Bachantsang P."/>
            <person name="Barry A."/>
            <person name="Bayul T."/>
            <person name="Berlin A."/>
            <person name="Bessette D."/>
            <person name="Bloom T."/>
            <person name="Blye J."/>
            <person name="Boguslavskiy L."/>
            <person name="Bonnet C."/>
            <person name="Boukhgalter B."/>
            <person name="Bourzgui I."/>
            <person name="Brown A."/>
            <person name="Cahill P."/>
            <person name="Channer S."/>
            <person name="Cheshatsang Y."/>
            <person name="Chuda L."/>
            <person name="Citroen M."/>
            <person name="Collymore A."/>
            <person name="Cooke P."/>
            <person name="Costello M."/>
            <person name="D'Aco K."/>
            <person name="Daza R."/>
            <person name="De Haan G."/>
            <person name="DeGray S."/>
            <person name="DeMaso C."/>
            <person name="Dhargay N."/>
            <person name="Dooley K."/>
            <person name="Dooley E."/>
            <person name="Doricent M."/>
            <person name="Dorje P."/>
            <person name="Dorjee K."/>
            <person name="Dupes A."/>
            <person name="Elong R."/>
            <person name="Falk J."/>
            <person name="Farina A."/>
            <person name="Faro S."/>
            <person name="Ferguson D."/>
            <person name="Fisher S."/>
            <person name="Foley C.D."/>
            <person name="Franke A."/>
            <person name="Friedrich D."/>
            <person name="Gadbois L."/>
            <person name="Gearin G."/>
            <person name="Gearin C.R."/>
            <person name="Giannoukos G."/>
            <person name="Goode T."/>
            <person name="Graham J."/>
            <person name="Grandbois E."/>
            <person name="Grewal S."/>
            <person name="Gyaltsen K."/>
            <person name="Hafez N."/>
            <person name="Hagos B."/>
            <person name="Hall J."/>
            <person name="Henson C."/>
            <person name="Hollinger A."/>
            <person name="Honan T."/>
            <person name="Huard M.D."/>
            <person name="Hughes L."/>
            <person name="Hurhula B."/>
            <person name="Husby M.E."/>
            <person name="Kamat A."/>
            <person name="Kanga B."/>
            <person name="Kashin S."/>
            <person name="Khazanovich D."/>
            <person name="Kisner P."/>
            <person name="Lance K."/>
            <person name="Lara M."/>
            <person name="Lee W."/>
            <person name="Lennon N."/>
            <person name="Letendre F."/>
            <person name="LeVine R."/>
            <person name="Lipovsky A."/>
            <person name="Liu X."/>
            <person name="Liu J."/>
            <person name="Liu S."/>
            <person name="Lokyitsang T."/>
            <person name="Lokyitsang Y."/>
            <person name="Lubonja R."/>
            <person name="Lui A."/>
            <person name="MacDonald P."/>
            <person name="Magnisalis V."/>
            <person name="Maru K."/>
            <person name="Matthews C."/>
            <person name="McCusker W."/>
            <person name="McDonough S."/>
            <person name="Mehta T."/>
            <person name="Meldrim J."/>
            <person name="Meneus L."/>
            <person name="Mihai O."/>
            <person name="Mihalev A."/>
            <person name="Mihova T."/>
            <person name="Mittelman R."/>
            <person name="Mlenga V."/>
            <person name="Montmayeur A."/>
            <person name="Mulrain L."/>
            <person name="Navidi A."/>
            <person name="Naylor J."/>
            <person name="Negash T."/>
            <person name="Nguyen T."/>
            <person name="Nguyen N."/>
            <person name="Nicol R."/>
            <person name="Norbu C."/>
            <person name="Norbu N."/>
            <person name="Novod N."/>
            <person name="O'Neill B."/>
            <person name="Osman S."/>
            <person name="Markiewicz E."/>
            <person name="Oyono O.L."/>
            <person name="Patti C."/>
            <person name="Phunkhang P."/>
            <person name="Pierre F."/>
            <person name="Priest M."/>
            <person name="Raghuraman S."/>
            <person name="Rege F."/>
            <person name="Reyes R."/>
            <person name="Rise C."/>
            <person name="Rogov P."/>
            <person name="Ross K."/>
            <person name="Ryan E."/>
            <person name="Settipalli S."/>
            <person name="Shea T."/>
            <person name="Sherpa N."/>
            <person name="Shi L."/>
            <person name="Shih D."/>
            <person name="Sparrow T."/>
            <person name="Spaulding J."/>
            <person name="Stalker J."/>
            <person name="Stange-Thomann N."/>
            <person name="Stavropoulos S."/>
            <person name="Stone C."/>
            <person name="Strader C."/>
            <person name="Tesfaye S."/>
            <person name="Thomson T."/>
            <person name="Thoulutsang Y."/>
            <person name="Thoulutsang D."/>
            <person name="Topham K."/>
            <person name="Topping I."/>
            <person name="Tsamla T."/>
            <person name="Vassiliev H."/>
            <person name="Vo A."/>
            <person name="Wangchuk T."/>
            <person name="Wangdi T."/>
            <person name="Weiand M."/>
            <person name="Wilkinson J."/>
            <person name="Wilson A."/>
            <person name="Yadav S."/>
            <person name="Young G."/>
            <person name="Yu Q."/>
            <person name="Zembek L."/>
            <person name="Zhong D."/>
            <person name="Zimmer A."/>
            <person name="Zwirko Z."/>
            <person name="Jaffe D.B."/>
            <person name="Alvarez P."/>
            <person name="Brockman W."/>
            <person name="Butler J."/>
            <person name="Chin C."/>
            <person name="Gnerre S."/>
            <person name="Grabherr M."/>
            <person name="Kleber M."/>
            <person name="Mauceli E."/>
            <person name="MacCallum I."/>
        </authorList>
    </citation>
    <scope>NUCLEOTIDE SEQUENCE [LARGE SCALE GENOMIC DNA]</scope>
    <source>
        <strain evidence="3">white501</strain>
    </source>
</reference>
<dbReference type="OMA" id="DIPRIWE"/>
<sequence length="107" mass="11767">MNTTGDTGKRESDENVRTLREAQPIRSSKTRECGKRHGRPPAAIFEDAANVVGGGATRVGLPTHNSQRQINPRFHHERLALEAIAAARSTAESLVPLMMDIPRIWEG</sequence>
<evidence type="ECO:0000256" key="1">
    <source>
        <dbReference type="SAM" id="MobiDB-lite"/>
    </source>
</evidence>
<proteinExistence type="predicted"/>
<protein>
    <submittedName>
        <fullName evidence="2">GD17089</fullName>
    </submittedName>
</protein>
<feature type="region of interest" description="Disordered" evidence="1">
    <location>
        <begin position="1"/>
        <end position="40"/>
    </location>
</feature>
<name>B4R400_DROSI</name>
<dbReference type="AlphaFoldDB" id="B4R400"/>
<feature type="compositionally biased region" description="Basic and acidic residues" evidence="1">
    <location>
        <begin position="7"/>
        <end position="20"/>
    </location>
</feature>
<accession>B4R400</accession>
<organism evidence="2 3">
    <name type="scientific">Drosophila simulans</name>
    <name type="common">Fruit fly</name>
    <dbReference type="NCBI Taxonomy" id="7240"/>
    <lineage>
        <taxon>Eukaryota</taxon>
        <taxon>Metazoa</taxon>
        <taxon>Ecdysozoa</taxon>
        <taxon>Arthropoda</taxon>
        <taxon>Hexapoda</taxon>
        <taxon>Insecta</taxon>
        <taxon>Pterygota</taxon>
        <taxon>Neoptera</taxon>
        <taxon>Endopterygota</taxon>
        <taxon>Diptera</taxon>
        <taxon>Brachycera</taxon>
        <taxon>Muscomorpha</taxon>
        <taxon>Ephydroidea</taxon>
        <taxon>Drosophilidae</taxon>
        <taxon>Drosophila</taxon>
        <taxon>Sophophora</taxon>
    </lineage>
</organism>
<gene>
    <name evidence="2" type="primary">Dsim\GD17089</name>
    <name evidence="2" type="ORF">Dsim_GD17089</name>
</gene>